<dbReference type="Proteomes" id="UP000217838">
    <property type="component" value="Unassembled WGS sequence"/>
</dbReference>
<organism evidence="2 3">
    <name type="scientific">Aerophobetes bacterium</name>
    <dbReference type="NCBI Taxonomy" id="2030807"/>
    <lineage>
        <taxon>Bacteria</taxon>
        <taxon>Candidatus Aerophobota</taxon>
    </lineage>
</organism>
<gene>
    <name evidence="2" type="ORF">COB11_04825</name>
</gene>
<evidence type="ECO:0008006" key="4">
    <source>
        <dbReference type="Google" id="ProtNLM"/>
    </source>
</evidence>
<evidence type="ECO:0000313" key="2">
    <source>
        <dbReference type="EMBL" id="PCI93747.1"/>
    </source>
</evidence>
<dbReference type="AlphaFoldDB" id="A0A2A4YHD3"/>
<dbReference type="SUPFAM" id="SSF53335">
    <property type="entry name" value="S-adenosyl-L-methionine-dependent methyltransferases"/>
    <property type="match status" value="1"/>
</dbReference>
<evidence type="ECO:0000256" key="1">
    <source>
        <dbReference type="SAM" id="SignalP"/>
    </source>
</evidence>
<sequence>MRNFICALVLLNMAVCQASVSSANILDITKFGHEQYQDIIVNNKVYKKASAGHNNCELRYSVIRKVLKEFKRPFTLCDLGASQGYYSLKGAYSYPDSIFVMVEGNNIHYRKIGSQLQTICEANSSLDNIILLQRQLILSDLQRLSECEDFDVVLAMNIFHWFGKQWKSYMDAVFNLGQYVIIETPQYTLVSNQEQRTIRKGIEKYIHSKGGKLLARVPRHTSKGATSPVYLVKTNKTKLLREAWFSKKDSSRQRRIESTHSSKKIIKSSALHSNISDSTWLPGINLCTFKAYNGTYPSSEVLLQSLDRLVKEDSFCMPTNILVQGRVLTPIKFANKNVHQEKIKNLLSGFIRSGSPNKVLLNFMKFLNDPNNEHNK</sequence>
<dbReference type="EMBL" id="NVUU01000053">
    <property type="protein sequence ID" value="PCI93747.1"/>
    <property type="molecule type" value="Genomic_DNA"/>
</dbReference>
<dbReference type="InterPro" id="IPR029063">
    <property type="entry name" value="SAM-dependent_MTases_sf"/>
</dbReference>
<accession>A0A2A4YHD3</accession>
<dbReference type="Gene3D" id="3.40.50.150">
    <property type="entry name" value="Vaccinia Virus protein VP39"/>
    <property type="match status" value="1"/>
</dbReference>
<feature type="chain" id="PRO_5013286194" description="Methyltransferase domain-containing protein" evidence="1">
    <location>
        <begin position="19"/>
        <end position="376"/>
    </location>
</feature>
<feature type="signal peptide" evidence="1">
    <location>
        <begin position="1"/>
        <end position="18"/>
    </location>
</feature>
<reference evidence="3" key="1">
    <citation type="submission" date="2017-08" db="EMBL/GenBank/DDBJ databases">
        <title>A dynamic microbial community with high functional redundancy inhabits the cold, oxic subseafloor aquifer.</title>
        <authorList>
            <person name="Tully B.J."/>
            <person name="Wheat C.G."/>
            <person name="Glazer B.T."/>
            <person name="Huber J.A."/>
        </authorList>
    </citation>
    <scope>NUCLEOTIDE SEQUENCE [LARGE SCALE GENOMIC DNA]</scope>
</reference>
<proteinExistence type="predicted"/>
<evidence type="ECO:0000313" key="3">
    <source>
        <dbReference type="Proteomes" id="UP000217838"/>
    </source>
</evidence>
<name>A0A2A4YHD3_UNCAE</name>
<comment type="caution">
    <text evidence="2">The sequence shown here is derived from an EMBL/GenBank/DDBJ whole genome shotgun (WGS) entry which is preliminary data.</text>
</comment>
<keyword evidence="1" id="KW-0732">Signal</keyword>
<protein>
    <recommendedName>
        <fullName evidence="4">Methyltransferase domain-containing protein</fullName>
    </recommendedName>
</protein>